<dbReference type="PANTHER" id="PTHR34817:SF2">
    <property type="entry name" value="NUCLEOTIDYLTRANSFERASE"/>
    <property type="match status" value="1"/>
</dbReference>
<dbReference type="RefSeq" id="WP_256398977.1">
    <property type="nucleotide sequence ID" value="NZ_JANHJR010000001.1"/>
</dbReference>
<name>A0ABD6DJL9_9EURY</name>
<evidence type="ECO:0000313" key="2">
    <source>
        <dbReference type="Proteomes" id="UP001597034"/>
    </source>
</evidence>
<accession>A0ABD6DJL9</accession>
<gene>
    <name evidence="1" type="ORF">ACFSBL_07415</name>
</gene>
<dbReference type="Pfam" id="PF10127">
    <property type="entry name" value="RlaP"/>
    <property type="match status" value="1"/>
</dbReference>
<reference evidence="1 2" key="1">
    <citation type="journal article" date="2019" name="Int. J. Syst. Evol. Microbiol.">
        <title>The Global Catalogue of Microorganisms (GCM) 10K type strain sequencing project: providing services to taxonomists for standard genome sequencing and annotation.</title>
        <authorList>
            <consortium name="The Broad Institute Genomics Platform"/>
            <consortium name="The Broad Institute Genome Sequencing Center for Infectious Disease"/>
            <person name="Wu L."/>
            <person name="Ma J."/>
        </authorList>
    </citation>
    <scope>NUCLEOTIDE SEQUENCE [LARGE SCALE GENOMIC DNA]</scope>
    <source>
        <strain evidence="1 2">CGMCC 1.10390</strain>
    </source>
</reference>
<keyword evidence="2" id="KW-1185">Reference proteome</keyword>
<proteinExistence type="predicted"/>
<dbReference type="SUPFAM" id="SSF81301">
    <property type="entry name" value="Nucleotidyltransferase"/>
    <property type="match status" value="1"/>
</dbReference>
<dbReference type="EMBL" id="JBHUDO010000002">
    <property type="protein sequence ID" value="MFD1645507.1"/>
    <property type="molecule type" value="Genomic_DNA"/>
</dbReference>
<dbReference type="PANTHER" id="PTHR34817">
    <property type="entry name" value="NUCLEOTIDYLTRANSFERASE"/>
    <property type="match status" value="1"/>
</dbReference>
<dbReference type="Proteomes" id="UP001597034">
    <property type="component" value="Unassembled WGS sequence"/>
</dbReference>
<evidence type="ECO:0000313" key="1">
    <source>
        <dbReference type="EMBL" id="MFD1645507.1"/>
    </source>
</evidence>
<protein>
    <submittedName>
        <fullName evidence="1">DNA polymerase beta superfamily protein</fullName>
    </submittedName>
</protein>
<dbReference type="InterPro" id="IPR018775">
    <property type="entry name" value="RlaP"/>
</dbReference>
<sequence>MTPASTDHRVADPPPALADAIAALEAEHDCSVVAARDVGSRAWGLDHPDSDFDVTVLFRQPLVRYATLDGYVPTVHRESDDVELTAWNVRRFAELLVDSNPATLEFLHSPLRYRTCEPLAALEVDVGDEFEPIRLYHHYRSFADRQFRKYCQRRLLRAGEPAYVVVGETDDEWVCAPDDGEGLAAPPSDTRTRIPKDDDRYDLGEWDPTVDRTTYLARAALYARFVRDTHEFPTLDFPAFLDECEATGWLVDDVLDRARLLVERKRAGRGAELVPDLFTDGSLALPAEIPPEKHAVRGIDPGRVNEFVEAVFEGV</sequence>
<comment type="caution">
    <text evidence="1">The sequence shown here is derived from an EMBL/GenBank/DDBJ whole genome shotgun (WGS) entry which is preliminary data.</text>
</comment>
<dbReference type="InterPro" id="IPR043519">
    <property type="entry name" value="NT_sf"/>
</dbReference>
<dbReference type="AlphaFoldDB" id="A0ABD6DJL9"/>
<organism evidence="1 2">
    <name type="scientific">Haloarchaeobius litoreus</name>
    <dbReference type="NCBI Taxonomy" id="755306"/>
    <lineage>
        <taxon>Archaea</taxon>
        <taxon>Methanobacteriati</taxon>
        <taxon>Methanobacteriota</taxon>
        <taxon>Stenosarchaea group</taxon>
        <taxon>Halobacteria</taxon>
        <taxon>Halobacteriales</taxon>
        <taxon>Halorubellaceae</taxon>
        <taxon>Haloarchaeobius</taxon>
    </lineage>
</organism>